<keyword evidence="4 13" id="KW-0479">Metal-binding</keyword>
<dbReference type="PANTHER" id="PTHR30194:SF3">
    <property type="entry name" value="CROSSOVER JUNCTION ENDODEOXYRIBONUCLEASE RUVC"/>
    <property type="match status" value="1"/>
</dbReference>
<evidence type="ECO:0000256" key="7">
    <source>
        <dbReference type="ARBA" id="ARBA00022801"/>
    </source>
</evidence>
<dbReference type="GO" id="GO:0000287">
    <property type="term" value="F:magnesium ion binding"/>
    <property type="evidence" value="ECO:0007669"/>
    <property type="project" value="UniProtKB-UniRule"/>
</dbReference>
<keyword evidence="9 13" id="KW-0238">DNA-binding</keyword>
<sequence>MRVLGIDPGIAIVGYSILDYDNNKIKCLEYGCITTSSKSPLPDRLSFIYNEMNKIIDEFQPEDCAFEELFFNKNVKTAITVSQARGVEILSCINKNLCLYEYTPLQIKQAVVGFGRADKRQVQETVKTILKFNDIPKPDDAADAVAVALCHIFGSKFKYLNEMK</sequence>
<organism evidence="15 16">
    <name type="scientific">Finegoldia magna</name>
    <name type="common">Peptostreptococcus magnus</name>
    <dbReference type="NCBI Taxonomy" id="1260"/>
    <lineage>
        <taxon>Bacteria</taxon>
        <taxon>Bacillati</taxon>
        <taxon>Bacillota</taxon>
        <taxon>Tissierellia</taxon>
        <taxon>Tissierellales</taxon>
        <taxon>Peptoniphilaceae</taxon>
        <taxon>Finegoldia</taxon>
    </lineage>
</organism>
<keyword evidence="5 13" id="KW-0255">Endonuclease</keyword>
<dbReference type="GO" id="GO:0048476">
    <property type="term" value="C:Holliday junction resolvase complex"/>
    <property type="evidence" value="ECO:0007669"/>
    <property type="project" value="UniProtKB-UniRule"/>
</dbReference>
<dbReference type="RefSeq" id="WP_094205725.1">
    <property type="nucleotide sequence ID" value="NZ_JAWGQT010000040.1"/>
</dbReference>
<dbReference type="GO" id="GO:0006281">
    <property type="term" value="P:DNA repair"/>
    <property type="evidence" value="ECO:0007669"/>
    <property type="project" value="UniProtKB-UniRule"/>
</dbReference>
<comment type="cofactor">
    <cofactor evidence="13">
        <name>Mg(2+)</name>
        <dbReference type="ChEBI" id="CHEBI:18420"/>
    </cofactor>
    <text evidence="13">Binds 2 Mg(2+) ion per subunit.</text>
</comment>
<evidence type="ECO:0000256" key="8">
    <source>
        <dbReference type="ARBA" id="ARBA00022842"/>
    </source>
</evidence>
<comment type="subcellular location">
    <subcellularLocation>
        <location evidence="13">Cytoplasm</location>
    </subcellularLocation>
</comment>
<feature type="binding site" evidence="13">
    <location>
        <position position="140"/>
    </location>
    <ligand>
        <name>Mg(2+)</name>
        <dbReference type="ChEBI" id="CHEBI:18420"/>
        <label>1</label>
    </ligand>
</feature>
<keyword evidence="7 13" id="KW-0378">Hydrolase</keyword>
<reference evidence="16" key="1">
    <citation type="submission" date="2017-04" db="EMBL/GenBank/DDBJ databases">
        <title>Finegoldia magna isolated from orthopedic joint implant-associated infections.</title>
        <authorList>
            <person name="Bjorklund S."/>
            <person name="Bruggemann H."/>
            <person name="Jensen A."/>
            <person name="Hellmark B."/>
            <person name="Soderquist B."/>
        </authorList>
    </citation>
    <scope>NUCLEOTIDE SEQUENCE [LARGE SCALE GENOMIC DNA]</scope>
    <source>
        <strain evidence="16">CCUG 54800</strain>
    </source>
</reference>
<dbReference type="EC" id="3.1.21.10" evidence="13 14"/>
<evidence type="ECO:0000313" key="16">
    <source>
        <dbReference type="Proteomes" id="UP000215413"/>
    </source>
</evidence>
<dbReference type="GO" id="GO:0005737">
    <property type="term" value="C:cytoplasm"/>
    <property type="evidence" value="ECO:0007669"/>
    <property type="project" value="UniProtKB-SubCell"/>
</dbReference>
<keyword evidence="3 13" id="KW-0540">Nuclease</keyword>
<comment type="catalytic activity">
    <reaction evidence="12 13">
        <text>Endonucleolytic cleavage at a junction such as a reciprocal single-stranded crossover between two homologous DNA duplexes (Holliday junction).</text>
        <dbReference type="EC" id="3.1.21.10"/>
    </reaction>
</comment>
<dbReference type="PRINTS" id="PR00696">
    <property type="entry name" value="RSOLVASERUVC"/>
</dbReference>
<dbReference type="AlphaFoldDB" id="A0A233V5E2"/>
<evidence type="ECO:0000256" key="6">
    <source>
        <dbReference type="ARBA" id="ARBA00022763"/>
    </source>
</evidence>
<dbReference type="SUPFAM" id="SSF53098">
    <property type="entry name" value="Ribonuclease H-like"/>
    <property type="match status" value="1"/>
</dbReference>
<evidence type="ECO:0000256" key="11">
    <source>
        <dbReference type="ARBA" id="ARBA00023204"/>
    </source>
</evidence>
<dbReference type="Pfam" id="PF02075">
    <property type="entry name" value="RuvC"/>
    <property type="match status" value="1"/>
</dbReference>
<accession>A0A233V5E2</accession>
<dbReference type="NCBIfam" id="NF000711">
    <property type="entry name" value="PRK00039.2-1"/>
    <property type="match status" value="1"/>
</dbReference>
<dbReference type="InterPro" id="IPR036397">
    <property type="entry name" value="RNaseH_sf"/>
</dbReference>
<evidence type="ECO:0000256" key="12">
    <source>
        <dbReference type="ARBA" id="ARBA00029354"/>
    </source>
</evidence>
<proteinExistence type="inferred from homology"/>
<name>A0A233V5E2_FINMA</name>
<feature type="active site" evidence="13">
    <location>
        <position position="67"/>
    </location>
</feature>
<dbReference type="InterPro" id="IPR020563">
    <property type="entry name" value="X-over_junc_endoDNase_Mg_BS"/>
</dbReference>
<evidence type="ECO:0000256" key="13">
    <source>
        <dbReference type="HAMAP-Rule" id="MF_00034"/>
    </source>
</evidence>
<dbReference type="NCBIfam" id="TIGR00228">
    <property type="entry name" value="ruvC"/>
    <property type="match status" value="1"/>
</dbReference>
<dbReference type="InterPro" id="IPR012337">
    <property type="entry name" value="RNaseH-like_sf"/>
</dbReference>
<feature type="active site" evidence="13">
    <location>
        <position position="140"/>
    </location>
</feature>
<evidence type="ECO:0000256" key="4">
    <source>
        <dbReference type="ARBA" id="ARBA00022723"/>
    </source>
</evidence>
<keyword evidence="10 13" id="KW-0233">DNA recombination</keyword>
<dbReference type="GO" id="GO:0003677">
    <property type="term" value="F:DNA binding"/>
    <property type="evidence" value="ECO:0007669"/>
    <property type="project" value="UniProtKB-KW"/>
</dbReference>
<dbReference type="CDD" id="cd16962">
    <property type="entry name" value="RuvC"/>
    <property type="match status" value="1"/>
</dbReference>
<dbReference type="Proteomes" id="UP000215413">
    <property type="component" value="Unassembled WGS sequence"/>
</dbReference>
<dbReference type="EMBL" id="NDYC01000019">
    <property type="protein sequence ID" value="OXZ27610.1"/>
    <property type="molecule type" value="Genomic_DNA"/>
</dbReference>
<evidence type="ECO:0000256" key="3">
    <source>
        <dbReference type="ARBA" id="ARBA00022722"/>
    </source>
</evidence>
<dbReference type="GO" id="GO:0006310">
    <property type="term" value="P:DNA recombination"/>
    <property type="evidence" value="ECO:0007669"/>
    <property type="project" value="UniProtKB-UniRule"/>
</dbReference>
<dbReference type="Gene3D" id="3.30.420.10">
    <property type="entry name" value="Ribonuclease H-like superfamily/Ribonuclease H"/>
    <property type="match status" value="1"/>
</dbReference>
<evidence type="ECO:0000256" key="5">
    <source>
        <dbReference type="ARBA" id="ARBA00022759"/>
    </source>
</evidence>
<gene>
    <name evidence="13" type="primary">ruvC</name>
    <name evidence="15" type="ORF">B9N49_04595</name>
</gene>
<dbReference type="InterPro" id="IPR002176">
    <property type="entry name" value="X-over_junc_endoDNase_RuvC"/>
</dbReference>
<evidence type="ECO:0000256" key="10">
    <source>
        <dbReference type="ARBA" id="ARBA00023172"/>
    </source>
</evidence>
<comment type="similarity">
    <text evidence="1 13">Belongs to the RuvC family.</text>
</comment>
<keyword evidence="6 13" id="KW-0227">DNA damage</keyword>
<evidence type="ECO:0000256" key="9">
    <source>
        <dbReference type="ARBA" id="ARBA00023125"/>
    </source>
</evidence>
<feature type="binding site" evidence="13">
    <location>
        <position position="7"/>
    </location>
    <ligand>
        <name>Mg(2+)</name>
        <dbReference type="ChEBI" id="CHEBI:18420"/>
        <label>1</label>
    </ligand>
</feature>
<dbReference type="HAMAP" id="MF_00034">
    <property type="entry name" value="RuvC"/>
    <property type="match status" value="1"/>
</dbReference>
<comment type="function">
    <text evidence="13">The RuvA-RuvB-RuvC complex processes Holliday junction (HJ) DNA during genetic recombination and DNA repair. Endonuclease that resolves HJ intermediates. Cleaves cruciform DNA by making single-stranded nicks across the HJ at symmetrical positions within the homologous arms, yielding a 5'-phosphate and a 3'-hydroxyl group; requires a central core of homology in the junction. The consensus cleavage sequence is 5'-(A/T)TT(C/G)-3'. Cleavage occurs on the 3'-side of the TT dinucleotide at the point of strand exchange. HJ branch migration catalyzed by RuvA-RuvB allows RuvC to scan DNA until it finds its consensus sequence, where it cleaves and resolves the cruciform DNA.</text>
</comment>
<evidence type="ECO:0000256" key="14">
    <source>
        <dbReference type="NCBIfam" id="TIGR00228"/>
    </source>
</evidence>
<keyword evidence="8 13" id="KW-0460">Magnesium</keyword>
<evidence type="ECO:0000313" key="15">
    <source>
        <dbReference type="EMBL" id="OXZ27610.1"/>
    </source>
</evidence>
<feature type="binding site" evidence="13">
    <location>
        <position position="67"/>
    </location>
    <ligand>
        <name>Mg(2+)</name>
        <dbReference type="ChEBI" id="CHEBI:18420"/>
        <label>2</label>
    </ligand>
</feature>
<keyword evidence="11 13" id="KW-0234">DNA repair</keyword>
<evidence type="ECO:0000256" key="1">
    <source>
        <dbReference type="ARBA" id="ARBA00009518"/>
    </source>
</evidence>
<dbReference type="PROSITE" id="PS01321">
    <property type="entry name" value="RUVC"/>
    <property type="match status" value="1"/>
</dbReference>
<comment type="subunit">
    <text evidence="13">Homodimer which binds Holliday junction (HJ) DNA. The HJ becomes 2-fold symmetrical on binding to RuvC with unstacked arms; it has a different conformation from HJ DNA in complex with RuvA. In the full resolvosome a probable DNA-RuvA(4)-RuvB(12)-RuvC(2) complex forms which resolves the HJ.</text>
</comment>
<dbReference type="GO" id="GO:0008821">
    <property type="term" value="F:crossover junction DNA endonuclease activity"/>
    <property type="evidence" value="ECO:0007669"/>
    <property type="project" value="UniProtKB-UniRule"/>
</dbReference>
<dbReference type="FunFam" id="3.30.420.10:FF:000002">
    <property type="entry name" value="Crossover junction endodeoxyribonuclease RuvC"/>
    <property type="match status" value="1"/>
</dbReference>
<dbReference type="PANTHER" id="PTHR30194">
    <property type="entry name" value="CROSSOVER JUNCTION ENDODEOXYRIBONUCLEASE RUVC"/>
    <property type="match status" value="1"/>
</dbReference>
<protein>
    <recommendedName>
        <fullName evidence="13 14">Crossover junction endodeoxyribonuclease RuvC</fullName>
        <ecNumber evidence="13 14">3.1.21.10</ecNumber>
    </recommendedName>
    <alternativeName>
        <fullName evidence="13">Holliday junction nuclease RuvC</fullName>
    </alternativeName>
    <alternativeName>
        <fullName evidence="13">Holliday junction resolvase RuvC</fullName>
    </alternativeName>
</protein>
<feature type="active site" evidence="13">
    <location>
        <position position="7"/>
    </location>
</feature>
<evidence type="ECO:0000256" key="2">
    <source>
        <dbReference type="ARBA" id="ARBA00022490"/>
    </source>
</evidence>
<keyword evidence="2 13" id="KW-0963">Cytoplasm</keyword>
<comment type="caution">
    <text evidence="15">The sequence shown here is derived from an EMBL/GenBank/DDBJ whole genome shotgun (WGS) entry which is preliminary data.</text>
</comment>